<organism evidence="1 2">
    <name type="scientific">Microbacterium panaciterrae</name>
    <dbReference type="NCBI Taxonomy" id="985759"/>
    <lineage>
        <taxon>Bacteria</taxon>
        <taxon>Bacillati</taxon>
        <taxon>Actinomycetota</taxon>
        <taxon>Actinomycetes</taxon>
        <taxon>Micrococcales</taxon>
        <taxon>Microbacteriaceae</taxon>
        <taxon>Microbacterium</taxon>
    </lineage>
</organism>
<accession>A0ABP8PSW3</accession>
<protein>
    <recommendedName>
        <fullName evidence="3">Ribbon-helix-helix protein, copG family</fullName>
    </recommendedName>
</protein>
<evidence type="ECO:0000313" key="1">
    <source>
        <dbReference type="EMBL" id="GAA4492224.1"/>
    </source>
</evidence>
<proteinExistence type="predicted"/>
<name>A0ABP8PSW3_9MICO</name>
<keyword evidence="2" id="KW-1185">Reference proteome</keyword>
<reference evidence="2" key="1">
    <citation type="journal article" date="2019" name="Int. J. Syst. Evol. Microbiol.">
        <title>The Global Catalogue of Microorganisms (GCM) 10K type strain sequencing project: providing services to taxonomists for standard genome sequencing and annotation.</title>
        <authorList>
            <consortium name="The Broad Institute Genomics Platform"/>
            <consortium name="The Broad Institute Genome Sequencing Center for Infectious Disease"/>
            <person name="Wu L."/>
            <person name="Ma J."/>
        </authorList>
    </citation>
    <scope>NUCLEOTIDE SEQUENCE [LARGE SCALE GENOMIC DNA]</scope>
    <source>
        <strain evidence="2">JCM 17839</strain>
    </source>
</reference>
<gene>
    <name evidence="1" type="ORF">GCM10023171_37020</name>
</gene>
<dbReference type="EMBL" id="BAABGP010000037">
    <property type="protein sequence ID" value="GAA4492224.1"/>
    <property type="molecule type" value="Genomic_DNA"/>
</dbReference>
<evidence type="ECO:0000313" key="2">
    <source>
        <dbReference type="Proteomes" id="UP001500731"/>
    </source>
</evidence>
<dbReference type="Proteomes" id="UP001500731">
    <property type="component" value="Unassembled WGS sequence"/>
</dbReference>
<comment type="caution">
    <text evidence="1">The sequence shown here is derived from an EMBL/GenBank/DDBJ whole genome shotgun (WGS) entry which is preliminary data.</text>
</comment>
<sequence length="139" mass="15413">MGAVADPVLVSWRIELATRSRVNDLAKRASMSASEFVDRMVEHLELTPQGVPPWVEQPYVSDSDATPRRKVGSIESPVLISWRIETSTRERVKQLAKLSGMSSSAFVDQMVANLPLTDQGIPPWVPPFDRDGELPIDTV</sequence>
<evidence type="ECO:0008006" key="3">
    <source>
        <dbReference type="Google" id="ProtNLM"/>
    </source>
</evidence>